<evidence type="ECO:0000256" key="3">
    <source>
        <dbReference type="ARBA" id="ARBA00022630"/>
    </source>
</evidence>
<dbReference type="GO" id="GO:0055085">
    <property type="term" value="P:transmembrane transport"/>
    <property type="evidence" value="ECO:0007669"/>
    <property type="project" value="InterPro"/>
</dbReference>
<keyword evidence="2" id="KW-0597">Phosphoprotein</keyword>
<evidence type="ECO:0000256" key="7">
    <source>
        <dbReference type="ARBA" id="ARBA00022989"/>
    </source>
</evidence>
<reference evidence="10" key="1">
    <citation type="submission" date="2020-10" db="EMBL/GenBank/DDBJ databases">
        <authorList>
            <person name="Gilroy R."/>
        </authorList>
    </citation>
    <scope>NUCLEOTIDE SEQUENCE</scope>
    <source>
        <strain evidence="10">ChiW17-6978</strain>
    </source>
</reference>
<feature type="transmembrane region" description="Helical" evidence="9">
    <location>
        <begin position="347"/>
        <end position="369"/>
    </location>
</feature>
<accession>A0A9D1GQT3</accession>
<dbReference type="InterPro" id="IPR004338">
    <property type="entry name" value="NqrB/RnfD"/>
</dbReference>
<dbReference type="GO" id="GO:0005886">
    <property type="term" value="C:plasma membrane"/>
    <property type="evidence" value="ECO:0007669"/>
    <property type="project" value="TreeGrafter"/>
</dbReference>
<evidence type="ECO:0000256" key="1">
    <source>
        <dbReference type="ARBA" id="ARBA00022448"/>
    </source>
</evidence>
<keyword evidence="1" id="KW-0813">Transport</keyword>
<protein>
    <submittedName>
        <fullName evidence="10">RnfABCDGE type electron transport complex subunit D</fullName>
    </submittedName>
</protein>
<evidence type="ECO:0000256" key="6">
    <source>
        <dbReference type="ARBA" id="ARBA00022967"/>
    </source>
</evidence>
<reference evidence="10" key="2">
    <citation type="journal article" date="2021" name="PeerJ">
        <title>Extensive microbial diversity within the chicken gut microbiome revealed by metagenomics and culture.</title>
        <authorList>
            <person name="Gilroy R."/>
            <person name="Ravi A."/>
            <person name="Getino M."/>
            <person name="Pursley I."/>
            <person name="Horton D.L."/>
            <person name="Alikhan N.F."/>
            <person name="Baker D."/>
            <person name="Gharbi K."/>
            <person name="Hall N."/>
            <person name="Watson M."/>
            <person name="Adriaenssens E.M."/>
            <person name="Foster-Nyarko E."/>
            <person name="Jarju S."/>
            <person name="Secka A."/>
            <person name="Antonio M."/>
            <person name="Oren A."/>
            <person name="Chaudhuri R.R."/>
            <person name="La Ragione R."/>
            <person name="Hildebrand F."/>
            <person name="Pallen M.J."/>
        </authorList>
    </citation>
    <scope>NUCLEOTIDE SEQUENCE</scope>
    <source>
        <strain evidence="10">ChiW17-6978</strain>
    </source>
</reference>
<evidence type="ECO:0000256" key="2">
    <source>
        <dbReference type="ARBA" id="ARBA00022553"/>
    </source>
</evidence>
<keyword evidence="8 9" id="KW-0472">Membrane</keyword>
<dbReference type="PANTHER" id="PTHR30578">
    <property type="entry name" value="ELECTRON TRANSPORT COMPLEX PROTEIN RNFD"/>
    <property type="match status" value="1"/>
</dbReference>
<dbReference type="AlphaFoldDB" id="A0A9D1GQT3"/>
<proteinExistence type="predicted"/>
<dbReference type="Pfam" id="PF03116">
    <property type="entry name" value="NQR2_RnfD_RnfE"/>
    <property type="match status" value="1"/>
</dbReference>
<evidence type="ECO:0000256" key="5">
    <source>
        <dbReference type="ARBA" id="ARBA00022692"/>
    </source>
</evidence>
<keyword evidence="6" id="KW-1278">Translocase</keyword>
<feature type="transmembrane region" description="Helical" evidence="9">
    <location>
        <begin position="47"/>
        <end position="67"/>
    </location>
</feature>
<evidence type="ECO:0000256" key="4">
    <source>
        <dbReference type="ARBA" id="ARBA00022643"/>
    </source>
</evidence>
<dbReference type="Proteomes" id="UP000886758">
    <property type="component" value="Unassembled WGS sequence"/>
</dbReference>
<dbReference type="PANTHER" id="PTHR30578:SF0">
    <property type="entry name" value="ION-TRANSLOCATING OXIDOREDUCTASE COMPLEX SUBUNIT D"/>
    <property type="match status" value="1"/>
</dbReference>
<feature type="transmembrane region" description="Helical" evidence="9">
    <location>
        <begin position="88"/>
        <end position="108"/>
    </location>
</feature>
<keyword evidence="4" id="KW-0288">FMN</keyword>
<feature type="transmembrane region" description="Helical" evidence="9">
    <location>
        <begin position="203"/>
        <end position="224"/>
    </location>
</feature>
<organism evidence="10 11">
    <name type="scientific">Candidatus Pelethenecus faecipullorum</name>
    <dbReference type="NCBI Taxonomy" id="2840900"/>
    <lineage>
        <taxon>Bacteria</taxon>
        <taxon>Bacillati</taxon>
        <taxon>Mycoplasmatota</taxon>
        <taxon>Mollicutes</taxon>
        <taxon>Candidatus Pelethenecus</taxon>
    </lineage>
</organism>
<comment type="caution">
    <text evidence="10">The sequence shown here is derived from an EMBL/GenBank/DDBJ whole genome shotgun (WGS) entry which is preliminary data.</text>
</comment>
<gene>
    <name evidence="10" type="ORF">IAD46_00580</name>
</gene>
<feature type="transmembrane region" description="Helical" evidence="9">
    <location>
        <begin position="236"/>
        <end position="256"/>
    </location>
</feature>
<keyword evidence="3" id="KW-0285">Flavoprotein</keyword>
<evidence type="ECO:0000256" key="8">
    <source>
        <dbReference type="ARBA" id="ARBA00023136"/>
    </source>
</evidence>
<sequence>MKLVAQTAPFIRKPVSVRRMMVDVLIALLPVVLFACIQNGWNGIYVFLISIGTMLITEWVAHALIAWPKGMKRRELFSKEGFKKVVDTFTVNNVTAPLISAIIFALLMPSGSNWYIVFIGALFGMLVGKMIFGGLGSNIFNPAAVSRIFVAICFGGQLTYDKGGVDVAAGGTPLALLSGQYNLSNIAGALEQYSLTDLFLGQVPGSMGEVCTLLILVGGLYLFVRRSADLRASLSMILSFAVLTLTVSLVTAGIAHVNAMDLFWYEMLSGGLIFGAVFMITDPVTSPTTKFGRVAFGAAAGALTALIRYCGAYPEGVAFSILLVNMLAPTIDHLMRGKPNTYTWKQLTGVAVAAVILCLIVGFAVAGQLGGL</sequence>
<evidence type="ECO:0000256" key="9">
    <source>
        <dbReference type="SAM" id="Phobius"/>
    </source>
</evidence>
<keyword evidence="7 9" id="KW-1133">Transmembrane helix</keyword>
<feature type="transmembrane region" description="Helical" evidence="9">
    <location>
        <begin position="139"/>
        <end position="160"/>
    </location>
</feature>
<keyword evidence="5 9" id="KW-0812">Transmembrane</keyword>
<evidence type="ECO:0000313" key="11">
    <source>
        <dbReference type="Proteomes" id="UP000886758"/>
    </source>
</evidence>
<feature type="transmembrane region" description="Helical" evidence="9">
    <location>
        <begin position="21"/>
        <end position="41"/>
    </location>
</feature>
<name>A0A9D1GQT3_9MOLU</name>
<feature type="transmembrane region" description="Helical" evidence="9">
    <location>
        <begin position="114"/>
        <end position="132"/>
    </location>
</feature>
<dbReference type="EMBL" id="DVLF01000021">
    <property type="protein sequence ID" value="HIT49499.1"/>
    <property type="molecule type" value="Genomic_DNA"/>
</dbReference>
<evidence type="ECO:0000313" key="10">
    <source>
        <dbReference type="EMBL" id="HIT49499.1"/>
    </source>
</evidence>